<organism evidence="1 2">
    <name type="scientific">Microthlaspi erraticum</name>
    <dbReference type="NCBI Taxonomy" id="1685480"/>
    <lineage>
        <taxon>Eukaryota</taxon>
        <taxon>Viridiplantae</taxon>
        <taxon>Streptophyta</taxon>
        <taxon>Embryophyta</taxon>
        <taxon>Tracheophyta</taxon>
        <taxon>Spermatophyta</taxon>
        <taxon>Magnoliopsida</taxon>
        <taxon>eudicotyledons</taxon>
        <taxon>Gunneridae</taxon>
        <taxon>Pentapetalae</taxon>
        <taxon>rosids</taxon>
        <taxon>malvids</taxon>
        <taxon>Brassicales</taxon>
        <taxon>Brassicaceae</taxon>
        <taxon>Coluteocarpeae</taxon>
        <taxon>Microthlaspi</taxon>
    </lineage>
</organism>
<reference evidence="1" key="1">
    <citation type="submission" date="2020-01" db="EMBL/GenBank/DDBJ databases">
        <authorList>
            <person name="Mishra B."/>
        </authorList>
    </citation>
    <scope>NUCLEOTIDE SEQUENCE [LARGE SCALE GENOMIC DNA]</scope>
</reference>
<comment type="caution">
    <text evidence="1">The sequence shown here is derived from an EMBL/GenBank/DDBJ whole genome shotgun (WGS) entry which is preliminary data.</text>
</comment>
<accession>A0A6D2IT76</accession>
<evidence type="ECO:0000313" key="1">
    <source>
        <dbReference type="EMBL" id="CAA7028737.1"/>
    </source>
</evidence>
<proteinExistence type="predicted"/>
<sequence length="101" mass="10855">MVLQREIGLNWVSLTAPGIFGIREITVEFACRNKAGLTKKSLTALITSCPTRSQEVVKNSAVKPSGPGALFLGRAKTVFFISSSVGIKESLVDKVPLHRKG</sequence>
<keyword evidence="2" id="KW-1185">Reference proteome</keyword>
<dbReference type="EMBL" id="CACVBM020001073">
    <property type="protein sequence ID" value="CAA7028737.1"/>
    <property type="molecule type" value="Genomic_DNA"/>
</dbReference>
<dbReference type="Proteomes" id="UP000467841">
    <property type="component" value="Unassembled WGS sequence"/>
</dbReference>
<gene>
    <name evidence="1" type="ORF">MERR_LOCUS15972</name>
</gene>
<name>A0A6D2IT76_9BRAS</name>
<protein>
    <submittedName>
        <fullName evidence="1">Uncharacterized protein</fullName>
    </submittedName>
</protein>
<evidence type="ECO:0000313" key="2">
    <source>
        <dbReference type="Proteomes" id="UP000467841"/>
    </source>
</evidence>
<dbReference type="AlphaFoldDB" id="A0A6D2IT76"/>